<dbReference type="RefSeq" id="WP_114455101.1">
    <property type="nucleotide sequence ID" value="NZ_QPJC01000024.1"/>
</dbReference>
<proteinExistence type="predicted"/>
<feature type="compositionally biased region" description="Basic and acidic residues" evidence="1">
    <location>
        <begin position="99"/>
        <end position="108"/>
    </location>
</feature>
<feature type="compositionally biased region" description="Low complexity" evidence="1">
    <location>
        <begin position="185"/>
        <end position="199"/>
    </location>
</feature>
<evidence type="ECO:0000256" key="2">
    <source>
        <dbReference type="SAM" id="Phobius"/>
    </source>
</evidence>
<dbReference type="EMBL" id="QPJC01000024">
    <property type="protein sequence ID" value="RCW38222.1"/>
    <property type="molecule type" value="Genomic_DNA"/>
</dbReference>
<sequence length="211" mass="21672">MDAMQYEDPDARPKRLIVLAGAGMVVATGFATVAAMALPAAQRNTATPDIMVDPHVVSRSGTSSAPASTGRFVPVPSASERDRAITWFSSTTRGFTDGGTRKADHDGRTSPTPAPGKPRPPGGQQPGQKPPGEPDPSGDPTPPGDPGLPDDPDFPGDPDPTSEPEPTGDPEPTSEPEPTGDPEPTDTGTSEPPDSGTSSEETKKTKVTSAQ</sequence>
<name>A0A368VAT0_9ACTN</name>
<evidence type="ECO:0000313" key="4">
    <source>
        <dbReference type="Proteomes" id="UP000253495"/>
    </source>
</evidence>
<feature type="transmembrane region" description="Helical" evidence="2">
    <location>
        <begin position="16"/>
        <end position="38"/>
    </location>
</feature>
<keyword evidence="2" id="KW-1133">Transmembrane helix</keyword>
<dbReference type="OrthoDB" id="5197108at2"/>
<accession>A0A368VAT0</accession>
<dbReference type="AlphaFoldDB" id="A0A368VAT0"/>
<feature type="compositionally biased region" description="Pro residues" evidence="1">
    <location>
        <begin position="112"/>
        <end position="146"/>
    </location>
</feature>
<dbReference type="Proteomes" id="UP000253495">
    <property type="component" value="Unassembled WGS sequence"/>
</dbReference>
<keyword evidence="4" id="KW-1185">Reference proteome</keyword>
<keyword evidence="2" id="KW-0472">Membrane</keyword>
<comment type="caution">
    <text evidence="3">The sequence shown here is derived from an EMBL/GenBank/DDBJ whole genome shotgun (WGS) entry which is preliminary data.</text>
</comment>
<feature type="region of interest" description="Disordered" evidence="1">
    <location>
        <begin position="55"/>
        <end position="211"/>
    </location>
</feature>
<keyword evidence="2" id="KW-0812">Transmembrane</keyword>
<gene>
    <name evidence="3" type="ORF">DFQ14_1245</name>
</gene>
<evidence type="ECO:0000256" key="1">
    <source>
        <dbReference type="SAM" id="MobiDB-lite"/>
    </source>
</evidence>
<organism evidence="3 4">
    <name type="scientific">Halopolyspora algeriensis</name>
    <dbReference type="NCBI Taxonomy" id="1500506"/>
    <lineage>
        <taxon>Bacteria</taxon>
        <taxon>Bacillati</taxon>
        <taxon>Actinomycetota</taxon>
        <taxon>Actinomycetes</taxon>
        <taxon>Actinomycetes incertae sedis</taxon>
        <taxon>Halopolyspora</taxon>
    </lineage>
</organism>
<evidence type="ECO:0000313" key="3">
    <source>
        <dbReference type="EMBL" id="RCW38222.1"/>
    </source>
</evidence>
<feature type="compositionally biased region" description="Acidic residues" evidence="1">
    <location>
        <begin position="148"/>
        <end position="184"/>
    </location>
</feature>
<reference evidence="3 4" key="1">
    <citation type="submission" date="2018-07" db="EMBL/GenBank/DDBJ databases">
        <title>Genomic Encyclopedia of Type Strains, Phase III (KMG-III): the genomes of soil and plant-associated and newly described type strains.</title>
        <authorList>
            <person name="Whitman W."/>
        </authorList>
    </citation>
    <scope>NUCLEOTIDE SEQUENCE [LARGE SCALE GENOMIC DNA]</scope>
    <source>
        <strain evidence="3 4">CECT 8575</strain>
    </source>
</reference>
<protein>
    <submittedName>
        <fullName evidence="3">Uncharacterized protein</fullName>
    </submittedName>
</protein>